<accession>A0A4R6SD98</accession>
<keyword evidence="2" id="KW-0808">Transferase</keyword>
<dbReference type="Proteomes" id="UP000295444">
    <property type="component" value="Unassembled WGS sequence"/>
</dbReference>
<dbReference type="AlphaFoldDB" id="A0A4R6SD98"/>
<name>A0A4R6SD98_LABRH</name>
<dbReference type="NCBIfam" id="NF041255">
    <property type="entry name" value="mycofact_MftM"/>
    <property type="match status" value="1"/>
</dbReference>
<dbReference type="RefSeq" id="WP_133850338.1">
    <property type="nucleotide sequence ID" value="NZ_SNXZ01000003.1"/>
</dbReference>
<dbReference type="Gene3D" id="3.40.50.150">
    <property type="entry name" value="Vaccinia Virus protein VP39"/>
    <property type="match status" value="1"/>
</dbReference>
<sequence length="283" mass="31277">MTGARLPVADIDPLAATPRGRYEDERVTVCRGRPVGPTTLRTAHFGLRRVGRRVELTHDLHVSELDNDLAELLETELFAPGWLAGVDLFERLFTGVVMSTMDDPAQAWAHFYRNTMTRIAATRPVYQRAMELIGPGHVLDVNACFGFLALRLAARPRTTVIATDGSPGSMRLLDRMAGLFGTPVRTLICDPARVPLPDDAVDTVSLVHVLEHLEPEHGAAVVSEAVRLARKRIVVAVPIEEQPNAAYGHLRTFTLDDLDRLGAATGLRHRTEEYHSGWLTLDR</sequence>
<keyword evidence="2" id="KW-0489">Methyltransferase</keyword>
<dbReference type="EMBL" id="SNXZ01000003">
    <property type="protein sequence ID" value="TDP97076.1"/>
    <property type="molecule type" value="Genomic_DNA"/>
</dbReference>
<protein>
    <submittedName>
        <fullName evidence="2">Methyltransferase family protein</fullName>
    </submittedName>
</protein>
<dbReference type="InterPro" id="IPR029063">
    <property type="entry name" value="SAM-dependent_MTases_sf"/>
</dbReference>
<dbReference type="GO" id="GO:0032259">
    <property type="term" value="P:methylation"/>
    <property type="evidence" value="ECO:0007669"/>
    <property type="project" value="UniProtKB-KW"/>
</dbReference>
<gene>
    <name evidence="2" type="ORF">EV186_10334</name>
</gene>
<dbReference type="GO" id="GO:0008168">
    <property type="term" value="F:methyltransferase activity"/>
    <property type="evidence" value="ECO:0007669"/>
    <property type="project" value="UniProtKB-KW"/>
</dbReference>
<dbReference type="OrthoDB" id="3571292at2"/>
<evidence type="ECO:0000313" key="2">
    <source>
        <dbReference type="EMBL" id="TDP97076.1"/>
    </source>
</evidence>
<evidence type="ECO:0000313" key="3">
    <source>
        <dbReference type="Proteomes" id="UP000295444"/>
    </source>
</evidence>
<comment type="caution">
    <text evidence="2">The sequence shown here is derived from an EMBL/GenBank/DDBJ whole genome shotgun (WGS) entry which is preliminary data.</text>
</comment>
<dbReference type="InterPro" id="IPR041698">
    <property type="entry name" value="Methyltransf_25"/>
</dbReference>
<proteinExistence type="predicted"/>
<feature type="domain" description="Methyltransferase" evidence="1">
    <location>
        <begin position="138"/>
        <end position="230"/>
    </location>
</feature>
<dbReference type="Pfam" id="PF13649">
    <property type="entry name" value="Methyltransf_25"/>
    <property type="match status" value="1"/>
</dbReference>
<dbReference type="SUPFAM" id="SSF53335">
    <property type="entry name" value="S-adenosyl-L-methionine-dependent methyltransferases"/>
    <property type="match status" value="1"/>
</dbReference>
<organism evidence="2 3">
    <name type="scientific">Labedaea rhizosphaerae</name>
    <dbReference type="NCBI Taxonomy" id="598644"/>
    <lineage>
        <taxon>Bacteria</taxon>
        <taxon>Bacillati</taxon>
        <taxon>Actinomycetota</taxon>
        <taxon>Actinomycetes</taxon>
        <taxon>Pseudonocardiales</taxon>
        <taxon>Pseudonocardiaceae</taxon>
        <taxon>Labedaea</taxon>
    </lineage>
</organism>
<keyword evidence="3" id="KW-1185">Reference proteome</keyword>
<evidence type="ECO:0000259" key="1">
    <source>
        <dbReference type="Pfam" id="PF13649"/>
    </source>
</evidence>
<reference evidence="2 3" key="1">
    <citation type="submission" date="2019-03" db="EMBL/GenBank/DDBJ databases">
        <title>Genomic Encyclopedia of Type Strains, Phase IV (KMG-IV): sequencing the most valuable type-strain genomes for metagenomic binning, comparative biology and taxonomic classification.</title>
        <authorList>
            <person name="Goeker M."/>
        </authorList>
    </citation>
    <scope>NUCLEOTIDE SEQUENCE [LARGE SCALE GENOMIC DNA]</scope>
    <source>
        <strain evidence="2 3">DSM 45361</strain>
    </source>
</reference>